<evidence type="ECO:0000313" key="2">
    <source>
        <dbReference type="EMBL" id="TDR27712.1"/>
    </source>
</evidence>
<dbReference type="InterPro" id="IPR046022">
    <property type="entry name" value="DUF5979"/>
</dbReference>
<feature type="non-terminal residue" evidence="2">
    <location>
        <position position="2169"/>
    </location>
</feature>
<dbReference type="Pfam" id="PF19407">
    <property type="entry name" value="DUF5979"/>
    <property type="match status" value="1"/>
</dbReference>
<dbReference type="InterPro" id="IPR013783">
    <property type="entry name" value="Ig-like_fold"/>
</dbReference>
<dbReference type="Proteomes" id="UP000294480">
    <property type="component" value="Unassembled WGS sequence"/>
</dbReference>
<gene>
    <name evidence="2" type="ORF">DFR44_1441</name>
</gene>
<keyword evidence="3" id="KW-1185">Reference proteome</keyword>
<evidence type="ECO:0000259" key="1">
    <source>
        <dbReference type="Pfam" id="PF19407"/>
    </source>
</evidence>
<accession>A0A4R6Y4C5</accession>
<feature type="domain" description="DUF5979" evidence="1">
    <location>
        <begin position="1119"/>
        <end position="1217"/>
    </location>
</feature>
<sequence>MARQNLKQKMSKWFNGRELMKTEMMFKRIFAMWRVLMMVVLFSATTAHAAISGVSLTVLSDGVAPFDAADGAGLDSSANNGIVRTLDRIAYRITYSSNSTTSSKFVFTLPAGASWDSTSSASSVCTGTGGGSISGTTLTCNRIPAVGTESFTLYAYANTLANGTILTPTVAVDNGTAIAASPLTISAAPKATTRTFNNGLIPATEGGVAGYRANINFGIGISGTTSAVRGSESIASGYTFQISTMPGSYLTSTCSGATVCTQAGGPGTPITVTVNQQLNFNSTSGSYAFFSPFLNVAYYNTFTLFTPIDPNNTPTNTADDNFPLGSKSYFHNQVSGFDPNSISGQSNFGTSYADEMDPSYVCGSTSNITTAYACTSLLVDRTQTKAIITPTYSVISEQDSISNTIYGDSNAMNNRDYIYSESILPGQTFMAYAGLYSENNGYGTASNVGQCFLFDNSLIKLDATPTVKYGAAVQSAQAATTLLTGSDLVLEYTSQAFASDADRKATNCGIAGDGASGWSTDPTAVGGLSAVTAVRYKYTQLLNVSAGLVLAMPLERTTNATSLALADGTVIPWFWHNNYTTDADGVVHYDKSSYAGASGPVLRGGRITTQPIKVRETTVVGSSSIAPSTQTAITITPRVIGASVAGVDAVAKDVVVTAKFQDNCIIPVESSLPSNATYTAGNYGADGIPCTSDDGATGSVSFAVGDVTVAGGTAVAPYGGLTATLTPITFNALAVATASTSTKTLTTTISSTNDLTPLVDGSGTTEDRTETANIVINGAASFSASKTTTGVTGGKVGPNEIFGYTINFGNGGSSNSGIGYFVDVLPFDGDDNGTTGLGAGKFEITSLAASMSTSAMGTVTIQYSTDASATVQAAVKVAGQENGSTGINWTTYATGATIPTGITAIRFVTSNPMLIGYSGSGTINLKAPTINSTSKFTNTVWARTDLYQGDPSSAQVIRSGSAVTIQGLDPSTLRGRVFLDTNANGTYDAGESGLTSTLVKVECTAGACLTAPQGTVFSMLVDSSGGYAFAPSGSGIFASADGSGTALSAFQGVLSGTWTVTETPPSSPSTAISTTSVGTINGTTSGTASGRSITNVAMVSSGIGINYNFAERFLDGTIEVTKALTLPTGITGPLSFTFTATCDLPVANTKKSATLTDYPTNTKVSITGIAAGATCTVEETLPASPDSKYYWEIPVFTALNPTTMPNGGTQAVTATNKLSPTVTIAKTVTSAPSAVSGKPTQFDTTYRLTVSNASSAAQTYDLADTFGFDSDVTVVGTPTIVKSSNVSGTVNSAFTGSSTNTSIITGESIAAGSTATPTTETYDVTVRVNVPAGSSTSNDTCSGTTSGQGLFNTAVLSMSGASDQTATACSSTPTVSGVNLVLQKTWVNATTGESVNIPATTGFSVNSTAFDAASTGSNSVSSGSVVVAANEVGTLPTEIFATPANAINYSSGSWSCSDGTNSAISVVQGGNLTIPSASVGKTLTCTLTNTSVVEGVNVTKAVTAGPTAVTGTGDQFDITYRVSVSNTNPIATAYSLSDSFGFDSDVSVVGTPTVVKGSNVSGTVNSGFTGSGGNTSIVSSESIAAGSVATPTLETYDITVRVKVSNTGSNNNNTCTSASGNGLFNNAQMTIAGTVKNADACTITPTAKTSQLTFQVDWVNATLGEKVSVPASTGLNSNTSAFDAVSTGSNTVKSTTVLPVIGEMATLPAPTFTTTGNEIYYGSPNSWVCSDGVNPDVTVAFGSTLNFSSIYEGNSVTCKVVYTSVVSGVNVAKAVTTGPTAVTGTGDQFDITYRVTVSNTNISATAYSLSDSFGFDSDVSVVGTPTIVKSSNVSGTVNSAFTGSGASTSIVSNESIAAGSVATPTEETYDIAVRVKVAASGSSSNDTCTSTSGNGLFNNAQMSIAGTAKESNACAATPTVQTARFTLQVDWINGVVGETVSVPGTSGLSNNTTAFKAVSAGTNSVTSIDVIAVVGDVAKMPTPAFLNAANVLNYVSSLNWACSDGVNPDDTVSFGDVFTLGNQYAGSNIVCKVAYSAVQVDTVKTASPAAGTSVAVGDTIQYTLKTTVSGNATQRDVVLSDTLGTGLTVGTLPAGCTATGQQISCTLATGAAIGDHTFTYSATVNASAVTKVNNQVVADVGTCSSCSVSHPLWSVVTNKTSDAAAKKNV</sequence>
<dbReference type="EMBL" id="SNZE01000044">
    <property type="protein sequence ID" value="TDR27712.1"/>
    <property type="molecule type" value="Genomic_DNA"/>
</dbReference>
<protein>
    <recommendedName>
        <fullName evidence="1">DUF5979 domain-containing protein</fullName>
    </recommendedName>
</protein>
<name>A0A4R6Y4C5_9BURK</name>
<proteinExistence type="predicted"/>
<reference evidence="2 3" key="1">
    <citation type="submission" date="2019-03" db="EMBL/GenBank/DDBJ databases">
        <title>Genomic Encyclopedia of Type Strains, Phase IV (KMG-IV): sequencing the most valuable type-strain genomes for metagenomic binning, comparative biology and taxonomic classification.</title>
        <authorList>
            <person name="Goeker M."/>
        </authorList>
    </citation>
    <scope>NUCLEOTIDE SEQUENCE [LARGE SCALE GENOMIC DNA]</scope>
    <source>
        <strain evidence="2 3">DSM 102852</strain>
    </source>
</reference>
<dbReference type="Gene3D" id="2.60.40.740">
    <property type="match status" value="1"/>
</dbReference>
<organism evidence="2 3">
    <name type="scientific">Hydromonas duriensis</name>
    <dbReference type="NCBI Taxonomy" id="1527608"/>
    <lineage>
        <taxon>Bacteria</taxon>
        <taxon>Pseudomonadati</taxon>
        <taxon>Pseudomonadota</taxon>
        <taxon>Betaproteobacteria</taxon>
        <taxon>Burkholderiales</taxon>
        <taxon>Burkholderiaceae</taxon>
        <taxon>Hydromonas</taxon>
    </lineage>
</organism>
<comment type="caution">
    <text evidence="2">The sequence shown here is derived from an EMBL/GenBank/DDBJ whole genome shotgun (WGS) entry which is preliminary data.</text>
</comment>
<evidence type="ECO:0000313" key="3">
    <source>
        <dbReference type="Proteomes" id="UP000294480"/>
    </source>
</evidence>
<dbReference type="Gene3D" id="2.60.40.10">
    <property type="entry name" value="Immunoglobulins"/>
    <property type="match status" value="1"/>
</dbReference>